<dbReference type="InterPro" id="IPR036770">
    <property type="entry name" value="Ankyrin_rpt-contain_sf"/>
</dbReference>
<evidence type="ECO:0000313" key="2">
    <source>
        <dbReference type="EMBL" id="SPT70521.1"/>
    </source>
</evidence>
<dbReference type="AlphaFoldDB" id="A0A2X0WYB2"/>
<sequence>MDFEISDNGTLIRYSGAGGDVVIPEGVKFIERGVVFDNETKIKTLTLPKSLIGRKFESYWENGFIYNAQDNSVSNCFANTELKENDAIQDNLYSYLYVPWLPNLKKYIVHPENPVYESVDGVLYSKCRRFVIDIPYVYRKELTLPEEFEKVFQAYEMSGKWVNKVRYMGASLSTEQLDELGRLPGDEMHLFAPKLTHCELCKLDETWDRSKDRIISIMPELSLSEELVDSLGLGLLLGYCYNHQIYNEEVAQQYIGMLLRNEVELYKGDEVNSSAAVQDFYKEEWAKKRLPKIDRSSNKGAAHYLLEVVLRGSVQDLQQLLDESLKPLTELLWHDKEAEEYDRNPIQTVDYAIALAIRYGGVEKLRLLLDAEAKLQRKPKTLSKELYSNYYNYWVTVEHLFNGSQYNSAFVIASNVEVRNMTPLDEDERLKCLELLCDREALIIEDNNDCNMICILALMCSEFKIASYLHSHGVNLQRFMQEEKEYLKDVYFNDLLYSAILNHLQGVVQLIEWAASDGKTFSIPACYIPVIIREGPNEFAKIFNLLDVKAKDLVDLFEQAILSSSHSAVNTIINSKQIKSKQTLSKLIDVATEHNAHEATAMLLERQQESKSKAKTKKPSRRSSLSL</sequence>
<protein>
    <submittedName>
        <fullName evidence="2">Ankyrin repeats (3 copies)</fullName>
    </submittedName>
</protein>
<keyword evidence="3" id="KW-1185">Reference proteome</keyword>
<accession>A0A2X0WYB2</accession>
<dbReference type="InterPro" id="IPR032675">
    <property type="entry name" value="LRR_dom_sf"/>
</dbReference>
<organism evidence="2 3">
    <name type="scientific">Anaerobiospirillum thomasii</name>
    <dbReference type="NCBI Taxonomy" id="179995"/>
    <lineage>
        <taxon>Bacteria</taxon>
        <taxon>Pseudomonadati</taxon>
        <taxon>Pseudomonadota</taxon>
        <taxon>Gammaproteobacteria</taxon>
        <taxon>Aeromonadales</taxon>
        <taxon>Succinivibrionaceae</taxon>
        <taxon>Anaerobiospirillum</taxon>
    </lineage>
</organism>
<reference evidence="2 3" key="1">
    <citation type="submission" date="2018-06" db="EMBL/GenBank/DDBJ databases">
        <authorList>
            <consortium name="Pathogen Informatics"/>
            <person name="Doyle S."/>
        </authorList>
    </citation>
    <scope>NUCLEOTIDE SEQUENCE [LARGE SCALE GENOMIC DNA]</scope>
    <source>
        <strain evidence="2 3">NCTC13093</strain>
    </source>
</reference>
<gene>
    <name evidence="2" type="ORF">NCTC13093_01937</name>
</gene>
<dbReference type="Gene3D" id="3.80.10.10">
    <property type="entry name" value="Ribonuclease Inhibitor"/>
    <property type="match status" value="1"/>
</dbReference>
<dbReference type="Gene3D" id="1.25.40.20">
    <property type="entry name" value="Ankyrin repeat-containing domain"/>
    <property type="match status" value="1"/>
</dbReference>
<proteinExistence type="predicted"/>
<name>A0A2X0WYB2_9GAMM</name>
<feature type="region of interest" description="Disordered" evidence="1">
    <location>
        <begin position="606"/>
        <end position="627"/>
    </location>
</feature>
<evidence type="ECO:0000313" key="3">
    <source>
        <dbReference type="Proteomes" id="UP000250086"/>
    </source>
</evidence>
<dbReference type="RefSeq" id="WP_113744582.1">
    <property type="nucleotide sequence ID" value="NZ_UAPV01000001.1"/>
</dbReference>
<dbReference type="Proteomes" id="UP000250086">
    <property type="component" value="Unassembled WGS sequence"/>
</dbReference>
<evidence type="ECO:0000256" key="1">
    <source>
        <dbReference type="SAM" id="MobiDB-lite"/>
    </source>
</evidence>
<dbReference type="SUPFAM" id="SSF48403">
    <property type="entry name" value="Ankyrin repeat"/>
    <property type="match status" value="1"/>
</dbReference>
<dbReference type="EMBL" id="UAPV01000001">
    <property type="protein sequence ID" value="SPT70521.1"/>
    <property type="molecule type" value="Genomic_DNA"/>
</dbReference>